<dbReference type="GO" id="GO:0008270">
    <property type="term" value="F:zinc ion binding"/>
    <property type="evidence" value="ECO:0007669"/>
    <property type="project" value="UniProtKB-KW"/>
</dbReference>
<keyword evidence="3" id="KW-0862">Zinc</keyword>
<keyword evidence="1" id="KW-0479">Metal-binding</keyword>
<evidence type="ECO:0000256" key="4">
    <source>
        <dbReference type="PROSITE-ProRule" id="PRU00325"/>
    </source>
</evidence>
<dbReference type="EMBL" id="NBSK02000001">
    <property type="protein sequence ID" value="KAJ0226143.1"/>
    <property type="molecule type" value="Genomic_DNA"/>
</dbReference>
<evidence type="ECO:0000259" key="5">
    <source>
        <dbReference type="PROSITE" id="PS50966"/>
    </source>
</evidence>
<dbReference type="AlphaFoldDB" id="A0A9R1WM11"/>
<keyword evidence="7" id="KW-1185">Reference proteome</keyword>
<dbReference type="Proteomes" id="UP000235145">
    <property type="component" value="Unassembled WGS sequence"/>
</dbReference>
<accession>A0A9R1WM11</accession>
<keyword evidence="2 4" id="KW-0863">Zinc-finger</keyword>
<evidence type="ECO:0000256" key="1">
    <source>
        <dbReference type="ARBA" id="ARBA00022723"/>
    </source>
</evidence>
<evidence type="ECO:0000313" key="6">
    <source>
        <dbReference type="EMBL" id="KAJ0226143.1"/>
    </source>
</evidence>
<dbReference type="PROSITE" id="PS50966">
    <property type="entry name" value="ZF_SWIM"/>
    <property type="match status" value="1"/>
</dbReference>
<evidence type="ECO:0000256" key="3">
    <source>
        <dbReference type="ARBA" id="ARBA00022833"/>
    </source>
</evidence>
<dbReference type="PANTHER" id="PTHR47718:SF12">
    <property type="entry name" value="PROTEIN FAR1-RELATED SEQUENCE"/>
    <property type="match status" value="1"/>
</dbReference>
<reference evidence="6 7" key="1">
    <citation type="journal article" date="2017" name="Nat. Commun.">
        <title>Genome assembly with in vitro proximity ligation data and whole-genome triplication in lettuce.</title>
        <authorList>
            <person name="Reyes-Chin-Wo S."/>
            <person name="Wang Z."/>
            <person name="Yang X."/>
            <person name="Kozik A."/>
            <person name="Arikit S."/>
            <person name="Song C."/>
            <person name="Xia L."/>
            <person name="Froenicke L."/>
            <person name="Lavelle D.O."/>
            <person name="Truco M.J."/>
            <person name="Xia R."/>
            <person name="Zhu S."/>
            <person name="Xu C."/>
            <person name="Xu H."/>
            <person name="Xu X."/>
            <person name="Cox K."/>
            <person name="Korf I."/>
            <person name="Meyers B.C."/>
            <person name="Michelmore R.W."/>
        </authorList>
    </citation>
    <scope>NUCLEOTIDE SEQUENCE [LARGE SCALE GENOMIC DNA]</scope>
    <source>
        <strain evidence="7">cv. Salinas</strain>
        <tissue evidence="6">Seedlings</tissue>
    </source>
</reference>
<dbReference type="SMART" id="SM00575">
    <property type="entry name" value="ZnF_PMZ"/>
    <property type="match status" value="1"/>
</dbReference>
<protein>
    <recommendedName>
        <fullName evidence="5">SWIM-type domain-containing protein</fullName>
    </recommendedName>
</protein>
<name>A0A9R1WM11_LACSA</name>
<proteinExistence type="predicted"/>
<evidence type="ECO:0000313" key="7">
    <source>
        <dbReference type="Proteomes" id="UP000235145"/>
    </source>
</evidence>
<organism evidence="6 7">
    <name type="scientific">Lactuca sativa</name>
    <name type="common">Garden lettuce</name>
    <dbReference type="NCBI Taxonomy" id="4236"/>
    <lineage>
        <taxon>Eukaryota</taxon>
        <taxon>Viridiplantae</taxon>
        <taxon>Streptophyta</taxon>
        <taxon>Embryophyta</taxon>
        <taxon>Tracheophyta</taxon>
        <taxon>Spermatophyta</taxon>
        <taxon>Magnoliopsida</taxon>
        <taxon>eudicotyledons</taxon>
        <taxon>Gunneridae</taxon>
        <taxon>Pentapetalae</taxon>
        <taxon>asterids</taxon>
        <taxon>campanulids</taxon>
        <taxon>Asterales</taxon>
        <taxon>Asteraceae</taxon>
        <taxon>Cichorioideae</taxon>
        <taxon>Cichorieae</taxon>
        <taxon>Lactucinae</taxon>
        <taxon>Lactuca</taxon>
    </lineage>
</organism>
<gene>
    <name evidence="6" type="ORF">LSAT_V11C100014820</name>
</gene>
<feature type="domain" description="SWIM-type" evidence="5">
    <location>
        <begin position="523"/>
        <end position="559"/>
    </location>
</feature>
<dbReference type="PANTHER" id="PTHR47718">
    <property type="entry name" value="OS01G0519700 PROTEIN"/>
    <property type="match status" value="1"/>
</dbReference>
<comment type="caution">
    <text evidence="6">The sequence shown here is derived from an EMBL/GenBank/DDBJ whole genome shotgun (WGS) entry which is preliminary data.</text>
</comment>
<sequence>MSRIIEYSIYPRNLIWSHGDNSSLRMEASPSDVNIIFLDHHVECIKAHHAKFRNDSDFSDDDDEMIIPEVPYEMKRKEKDVYNSLEDGVEFYLQYAKEAGFDASLSQIKRSKGESSLRYVFYECVNHDSNNEKQPKHKRRTSSKKMVGPTLITFKHVAFAYNIGATRAYTLLSSIKGGYNLSGVGKSDAQMLIDRMEDRVKYVPNFFFDHKIDKGHVTGLFWAVEASRRKYKEFGDIVSFDATCSTSKYCMVFVPFTGIDNHRRCVTFGDKLIANDLDIDYVSSTSTKNFLIRYIHIVNQIKLSVPSKVFNHPEFKKAFHKTVWDSKIHPEEFGASWSSLIRNFDLQSNSWLSIIFDMRSSWITSYLRDFQLFGLMRTTSRSECENYVFSKFLHPEANFLDFIDSFENSMEMQRHNHCLLDHQSLTTNPIYRTFLPIERFTADVYTRFLISSGLDSTCLLLWKMKLKCTSSKIKRSLHGKMLNIKELMMSVSRFLGLGLLTPSENYYSDYPESLSDLSHSTDFKIMFTQKKDSITCSCMLYIQQGFLCRHIFYVFNIKEIDITPSKYILRRWRKDIIPPELFRQTFSNSRKGSKMIQYAFVTFGSTVNKLAKKEEVMSNFLSNLQEYLSEVNKCGPSMPLCSKDARIESLHGSSVPKTINVKNPEGITNKGTGIKFIGNKEKSIEVSKKRLRECALCHKLYHDARTYPLRKKIGNVHHDKLFLRIATEFMLSMTSIAGSSKNSQKLIIQEFQLCLKV</sequence>
<evidence type="ECO:0000256" key="2">
    <source>
        <dbReference type="ARBA" id="ARBA00022771"/>
    </source>
</evidence>
<dbReference type="InterPro" id="IPR006564">
    <property type="entry name" value="Znf_PMZ"/>
</dbReference>
<dbReference type="InterPro" id="IPR007527">
    <property type="entry name" value="Znf_SWIM"/>
</dbReference>